<dbReference type="GO" id="GO:0016740">
    <property type="term" value="F:transferase activity"/>
    <property type="evidence" value="ECO:0007669"/>
    <property type="project" value="UniProtKB-KW"/>
</dbReference>
<dbReference type="EMBL" id="KE525339">
    <property type="protein sequence ID" value="KFB48246.1"/>
    <property type="molecule type" value="Genomic_DNA"/>
</dbReference>
<dbReference type="Proteomes" id="UP000030765">
    <property type="component" value="Unassembled WGS sequence"/>
</dbReference>
<reference evidence="2" key="2">
    <citation type="submission" date="2020-05" db="UniProtKB">
        <authorList>
            <consortium name="EnsemblMetazoa"/>
        </authorList>
    </citation>
    <scope>IDENTIFICATION</scope>
</reference>
<evidence type="ECO:0000313" key="1">
    <source>
        <dbReference type="EMBL" id="KFB48246.1"/>
    </source>
</evidence>
<keyword evidence="1" id="KW-0687">Ribonucleoprotein</keyword>
<accession>A0A084WDF2</accession>
<evidence type="ECO:0000313" key="3">
    <source>
        <dbReference type="Proteomes" id="UP000030765"/>
    </source>
</evidence>
<gene>
    <name evidence="1" type="ORF">ZHAS_00016368</name>
</gene>
<dbReference type="VEuPathDB" id="VectorBase:ASIC016368"/>
<name>A0A084WDF2_ANOSI</name>
<keyword evidence="1" id="KW-0808">Transferase</keyword>
<dbReference type="GO" id="GO:0005840">
    <property type="term" value="C:ribosome"/>
    <property type="evidence" value="ECO:0007669"/>
    <property type="project" value="UniProtKB-KW"/>
</dbReference>
<proteinExistence type="predicted"/>
<evidence type="ECO:0000313" key="2">
    <source>
        <dbReference type="EnsemblMetazoa" id="ASIC016368-PA"/>
    </source>
</evidence>
<keyword evidence="1" id="KW-0689">Ribosomal protein</keyword>
<organism evidence="1">
    <name type="scientific">Anopheles sinensis</name>
    <name type="common">Mosquito</name>
    <dbReference type="NCBI Taxonomy" id="74873"/>
    <lineage>
        <taxon>Eukaryota</taxon>
        <taxon>Metazoa</taxon>
        <taxon>Ecdysozoa</taxon>
        <taxon>Arthropoda</taxon>
        <taxon>Hexapoda</taxon>
        <taxon>Insecta</taxon>
        <taxon>Pterygota</taxon>
        <taxon>Neoptera</taxon>
        <taxon>Endopterygota</taxon>
        <taxon>Diptera</taxon>
        <taxon>Nematocera</taxon>
        <taxon>Culicoidea</taxon>
        <taxon>Culicidae</taxon>
        <taxon>Anophelinae</taxon>
        <taxon>Anopheles</taxon>
    </lineage>
</organism>
<reference evidence="1 3" key="1">
    <citation type="journal article" date="2014" name="BMC Genomics">
        <title>Genome sequence of Anopheles sinensis provides insight into genetics basis of mosquito competence for malaria parasites.</title>
        <authorList>
            <person name="Zhou D."/>
            <person name="Zhang D."/>
            <person name="Ding G."/>
            <person name="Shi L."/>
            <person name="Hou Q."/>
            <person name="Ye Y."/>
            <person name="Xu Y."/>
            <person name="Zhou H."/>
            <person name="Xiong C."/>
            <person name="Li S."/>
            <person name="Yu J."/>
            <person name="Hong S."/>
            <person name="Yu X."/>
            <person name="Zou P."/>
            <person name="Chen C."/>
            <person name="Chang X."/>
            <person name="Wang W."/>
            <person name="Lv Y."/>
            <person name="Sun Y."/>
            <person name="Ma L."/>
            <person name="Shen B."/>
            <person name="Zhu C."/>
        </authorList>
    </citation>
    <scope>NUCLEOTIDE SEQUENCE [LARGE SCALE GENOMIC DNA]</scope>
</reference>
<sequence>MGKSTTQRQLVAFGGAFPGDVFGVTPKSKRNPHFSVNILKFGHCKVHGTHRFGHETQGKHNRAISSKLFDPIQRASTAVQSPPGESSPILSFCFGTLQGPILPRATVPAHLRPILLLFFRPARNNTSRE</sequence>
<dbReference type="AlphaFoldDB" id="A0A084WDF2"/>
<dbReference type="EnsemblMetazoa" id="ASIC016368-RA">
    <property type="protein sequence ID" value="ASIC016368-PA"/>
    <property type="gene ID" value="ASIC016368"/>
</dbReference>
<protein>
    <submittedName>
        <fullName evidence="1 2">Ribosomal protein S12 methylthiotransferase</fullName>
    </submittedName>
</protein>
<keyword evidence="3" id="KW-1185">Reference proteome</keyword>
<dbReference type="EMBL" id="ATLV01022999">
    <property type="status" value="NOT_ANNOTATED_CDS"/>
    <property type="molecule type" value="Genomic_DNA"/>
</dbReference>